<dbReference type="NCBIfam" id="NF006850">
    <property type="entry name" value="PRK09358.1-6"/>
    <property type="match status" value="1"/>
</dbReference>
<keyword evidence="3 5" id="KW-0862">Zinc</keyword>
<dbReference type="GO" id="GO:0016787">
    <property type="term" value="F:hydrolase activity"/>
    <property type="evidence" value="ECO:0007669"/>
    <property type="project" value="UniProtKB-KW"/>
</dbReference>
<feature type="active site" description="Proton donor" evidence="5">
    <location>
        <position position="202"/>
    </location>
</feature>
<evidence type="ECO:0000256" key="5">
    <source>
        <dbReference type="HAMAP-Rule" id="MF_01962"/>
    </source>
</evidence>
<comment type="function">
    <text evidence="5">Catalyzes the hydrolytic deamination of adenine to hypoxanthine. Plays an important role in the purine salvage pathway and in nitrogen catabolism.</text>
</comment>
<dbReference type="Pfam" id="PF00962">
    <property type="entry name" value="A_deaminase"/>
    <property type="match status" value="1"/>
</dbReference>
<dbReference type="EMBL" id="JAUYVI010000008">
    <property type="protein sequence ID" value="MDQ7250969.1"/>
    <property type="molecule type" value="Genomic_DNA"/>
</dbReference>
<dbReference type="PANTHER" id="PTHR43114">
    <property type="entry name" value="ADENINE DEAMINASE"/>
    <property type="match status" value="1"/>
</dbReference>
<evidence type="ECO:0000256" key="1">
    <source>
        <dbReference type="ARBA" id="ARBA00022723"/>
    </source>
</evidence>
<reference evidence="8" key="1">
    <citation type="submission" date="2023-08" db="EMBL/GenBank/DDBJ databases">
        <title>Rhodospirillaceae gen. nov., a novel taxon isolated from the Yangtze River Yuezi River estuary sludge.</title>
        <authorList>
            <person name="Ruan L."/>
        </authorList>
    </citation>
    <scope>NUCLEOTIDE SEQUENCE [LARGE SCALE GENOMIC DNA]</scope>
    <source>
        <strain evidence="8">R-7</strain>
    </source>
</reference>
<feature type="domain" description="Adenosine deaminase" evidence="6">
    <location>
        <begin position="14"/>
        <end position="334"/>
    </location>
</feature>
<feature type="binding site" evidence="5">
    <location>
        <position position="21"/>
    </location>
    <ligand>
        <name>Zn(2+)</name>
        <dbReference type="ChEBI" id="CHEBI:29105"/>
        <note>catalytic</note>
    </ligand>
</feature>
<dbReference type="EC" id="3.5.4.2" evidence="5"/>
<organism evidence="7 8">
    <name type="scientific">Dongia sedimenti</name>
    <dbReference type="NCBI Taxonomy" id="3064282"/>
    <lineage>
        <taxon>Bacteria</taxon>
        <taxon>Pseudomonadati</taxon>
        <taxon>Pseudomonadota</taxon>
        <taxon>Alphaproteobacteria</taxon>
        <taxon>Rhodospirillales</taxon>
        <taxon>Dongiaceae</taxon>
        <taxon>Dongia</taxon>
    </lineage>
</organism>
<dbReference type="InterPro" id="IPR001365">
    <property type="entry name" value="A_deaminase_dom"/>
</dbReference>
<evidence type="ECO:0000256" key="4">
    <source>
        <dbReference type="ARBA" id="ARBA00023080"/>
    </source>
</evidence>
<dbReference type="CDD" id="cd01320">
    <property type="entry name" value="ADA"/>
    <property type="match status" value="1"/>
</dbReference>
<feature type="binding site" evidence="5">
    <location>
        <position position="280"/>
    </location>
    <ligand>
        <name>Zn(2+)</name>
        <dbReference type="ChEBI" id="CHEBI:29105"/>
        <note>catalytic</note>
    </ligand>
</feature>
<comment type="cofactor">
    <cofactor evidence="5">
        <name>Zn(2+)</name>
        <dbReference type="ChEBI" id="CHEBI:29105"/>
    </cofactor>
    <text evidence="5">Binds 1 zinc ion per subunit.</text>
</comment>
<dbReference type="InterPro" id="IPR028892">
    <property type="entry name" value="ADE"/>
</dbReference>
<dbReference type="RefSeq" id="WP_379960866.1">
    <property type="nucleotide sequence ID" value="NZ_JAUYVI010000008.1"/>
</dbReference>
<feature type="site" description="Important for catalytic activity" evidence="5">
    <location>
        <position position="223"/>
    </location>
</feature>
<comment type="catalytic activity">
    <reaction evidence="5">
        <text>adenine + H2O + H(+) = hypoxanthine + NH4(+)</text>
        <dbReference type="Rhea" id="RHEA:23688"/>
        <dbReference type="ChEBI" id="CHEBI:15377"/>
        <dbReference type="ChEBI" id="CHEBI:15378"/>
        <dbReference type="ChEBI" id="CHEBI:16708"/>
        <dbReference type="ChEBI" id="CHEBI:17368"/>
        <dbReference type="ChEBI" id="CHEBI:28938"/>
        <dbReference type="EC" id="3.5.4.2"/>
    </reaction>
</comment>
<comment type="caution">
    <text evidence="7">The sequence shown here is derived from an EMBL/GenBank/DDBJ whole genome shotgun (WGS) entry which is preliminary data.</text>
</comment>
<evidence type="ECO:0000259" key="6">
    <source>
        <dbReference type="Pfam" id="PF00962"/>
    </source>
</evidence>
<evidence type="ECO:0000313" key="7">
    <source>
        <dbReference type="EMBL" id="MDQ7250969.1"/>
    </source>
</evidence>
<keyword evidence="1 5" id="KW-0479">Metal-binding</keyword>
<keyword evidence="4 5" id="KW-0546">Nucleotide metabolism</keyword>
<dbReference type="HAMAP" id="MF_01962">
    <property type="entry name" value="Adenine_deaminase"/>
    <property type="match status" value="1"/>
</dbReference>
<evidence type="ECO:0000256" key="2">
    <source>
        <dbReference type="ARBA" id="ARBA00022801"/>
    </source>
</evidence>
<keyword evidence="2 5" id="KW-0378">Hydrolase</keyword>
<sequence>MSDSTLARFIRGLPKAELHIHIEGSLEPELMFRLATKNGVTLPYRSVEEVRQAYNFDSLQSFLDLYYMAAGVLLHRADFAALTEAYFDRLVADGGVYAEIFFDPQTHTDRGIALGEALGGVLDGMARAEARHGIKSKVILCCLRHLGEAEGLRMLAEAEPFLDRVVGLGLDSSERDFPPADFKRLYDAARAKGLRLVAHAGEEGPAAFVRDALDVLKVERIDHGIRAIDDPALVARLARAGTTLTVCPLSNVRLCTVNSLSDHPLRRLHEAGVKVTINSDDPAYFGGYLHENYLQTAQALNLTEPELAEIAGNSFRGAFLTDDEKAGYLQRITAYVRDAAF</sequence>
<proteinExistence type="inferred from homology"/>
<dbReference type="PANTHER" id="PTHR43114:SF6">
    <property type="entry name" value="ADENINE DEAMINASE"/>
    <property type="match status" value="1"/>
</dbReference>
<dbReference type="InterPro" id="IPR006330">
    <property type="entry name" value="Ado/ade_deaminase"/>
</dbReference>
<dbReference type="Gene3D" id="3.20.20.140">
    <property type="entry name" value="Metal-dependent hydrolases"/>
    <property type="match status" value="1"/>
</dbReference>
<keyword evidence="8" id="KW-1185">Reference proteome</keyword>
<feature type="binding site" evidence="5">
    <location>
        <position position="281"/>
    </location>
    <ligand>
        <name>substrate</name>
    </ligand>
</feature>
<feature type="binding site" evidence="5">
    <location>
        <position position="19"/>
    </location>
    <ligand>
        <name>Zn(2+)</name>
        <dbReference type="ChEBI" id="CHEBI:29105"/>
        <note>catalytic</note>
    </ligand>
</feature>
<feature type="binding site" evidence="5">
    <location>
        <position position="199"/>
    </location>
    <ligand>
        <name>Zn(2+)</name>
        <dbReference type="ChEBI" id="CHEBI:29105"/>
        <note>catalytic</note>
    </ligand>
</feature>
<evidence type="ECO:0000256" key="3">
    <source>
        <dbReference type="ARBA" id="ARBA00022833"/>
    </source>
</evidence>
<comment type="similarity">
    <text evidence="5">Belongs to the metallo-dependent hydrolases superfamily. Adenosine and AMP deaminases family. Adenine deaminase type 2 subfamily.</text>
</comment>
<dbReference type="Proteomes" id="UP001230156">
    <property type="component" value="Unassembled WGS sequence"/>
</dbReference>
<accession>A0ABU0YTD4</accession>
<protein>
    <recommendedName>
        <fullName evidence="5">Adenine deaminase</fullName>
        <shortName evidence="5">ADE</shortName>
        <ecNumber evidence="5">3.5.4.2</ecNumber>
    </recommendedName>
    <alternativeName>
        <fullName evidence="5">Adenine aminohydrolase</fullName>
        <shortName evidence="5">AAH</shortName>
    </alternativeName>
</protein>
<dbReference type="InterPro" id="IPR032466">
    <property type="entry name" value="Metal_Hydrolase"/>
</dbReference>
<dbReference type="SUPFAM" id="SSF51556">
    <property type="entry name" value="Metallo-dependent hydrolases"/>
    <property type="match status" value="1"/>
</dbReference>
<gene>
    <name evidence="7" type="ORF">Q8A70_25000</name>
</gene>
<dbReference type="NCBIfam" id="TIGR01430">
    <property type="entry name" value="aden_deam"/>
    <property type="match status" value="1"/>
</dbReference>
<evidence type="ECO:0000313" key="8">
    <source>
        <dbReference type="Proteomes" id="UP001230156"/>
    </source>
</evidence>
<name>A0ABU0YTD4_9PROT</name>